<dbReference type="Proteomes" id="UP000617340">
    <property type="component" value="Unassembled WGS sequence"/>
</dbReference>
<dbReference type="GO" id="GO:0005739">
    <property type="term" value="C:mitochondrion"/>
    <property type="evidence" value="ECO:0007669"/>
    <property type="project" value="UniProtKB-ARBA"/>
</dbReference>
<dbReference type="InterPro" id="IPR004088">
    <property type="entry name" value="KH_dom_type_1"/>
</dbReference>
<dbReference type="CDD" id="cd22395">
    <property type="entry name" value="KH-I_AKAP1"/>
    <property type="match status" value="1"/>
</dbReference>
<evidence type="ECO:0000259" key="3">
    <source>
        <dbReference type="SMART" id="SM00322"/>
    </source>
</evidence>
<dbReference type="Gene3D" id="2.30.30.140">
    <property type="match status" value="1"/>
</dbReference>
<evidence type="ECO:0000313" key="4">
    <source>
        <dbReference type="EMBL" id="KAF7382481.1"/>
    </source>
</evidence>
<comment type="caution">
    <text evidence="4">The sequence shown here is derived from an EMBL/GenBank/DDBJ whole genome shotgun (WGS) entry which is preliminary data.</text>
</comment>
<feature type="compositionally biased region" description="Basic and acidic residues" evidence="2">
    <location>
        <begin position="177"/>
        <end position="187"/>
    </location>
</feature>
<dbReference type="InterPro" id="IPR050621">
    <property type="entry name" value="Tudor_domain_containing"/>
</dbReference>
<evidence type="ECO:0000256" key="1">
    <source>
        <dbReference type="PROSITE-ProRule" id="PRU00117"/>
    </source>
</evidence>
<feature type="compositionally biased region" description="Polar residues" evidence="2">
    <location>
        <begin position="188"/>
        <end position="213"/>
    </location>
</feature>
<feature type="domain" description="K Homology" evidence="3">
    <location>
        <begin position="273"/>
        <end position="343"/>
    </location>
</feature>
<sequence>MSSTHIQIVKWSFPAFALIIGLLWYKRRRVDRADPGGISTSNVKESNNDVNTKLYSSPSNEDLNLSDSGIHANDSFSSLLAQSIDETINNTEKVSKKVDITTRKPATSPISVPSAKSLENNQDWYKDVEIISNMEVQLGSNPNTNNFDLIARSMGATTYSNDTANDNKIEKIFKDIPEEKESNHVHEVTSSVNKQEEINNPSVFTESKEQLQNYPPEEENKIQAQALSERDSANYSPVSGVLEGSVTDEARSEGSTDSGKGGSIKGQIKDVSLYSIYEFCICQNLVGRLIGRHGSFLQNIRAKAGVHIIVKRHPTLRDQKICAIQGSVEGINIALDIIRQRFPEKKYPSVTLEQILPMVIPEGIPVLPELTQLSLVEGVNNDVLVCHISKPNRLFLQIPTHPTYPSLRLLDANMTQLYNSTESPMVPDELTKGMILVANWYDRWVRVYVEDPDPRGKMTLVRLVDHGGYWTFRNADMRKIRSDFLSLPFQAIEVFLANLQPKNGDWEQEAYNIVGRMCSGIIGQAQIEAYINANVYINFFLNIPKHGVISLADELIARGYAEFVSLECLVSDEDDTVVAS</sequence>
<dbReference type="Pfam" id="PF00013">
    <property type="entry name" value="KH_1"/>
    <property type="match status" value="1"/>
</dbReference>
<keyword evidence="5" id="KW-1185">Reference proteome</keyword>
<protein>
    <recommendedName>
        <fullName evidence="3">K Homology domain-containing protein</fullName>
    </recommendedName>
</protein>
<dbReference type="PANTHER" id="PTHR22948:SF65">
    <property type="entry name" value="A-KINASE ANCHORING PROTEIN 1"/>
    <property type="match status" value="1"/>
</dbReference>
<feature type="region of interest" description="Disordered" evidence="2">
    <location>
        <begin position="177"/>
        <end position="263"/>
    </location>
</feature>
<dbReference type="InterPro" id="IPR036612">
    <property type="entry name" value="KH_dom_type_1_sf"/>
</dbReference>
<dbReference type="GO" id="GO:0003723">
    <property type="term" value="F:RNA binding"/>
    <property type="evidence" value="ECO:0007669"/>
    <property type="project" value="UniProtKB-UniRule"/>
</dbReference>
<proteinExistence type="predicted"/>
<dbReference type="InterPro" id="IPR004087">
    <property type="entry name" value="KH_dom"/>
</dbReference>
<reference evidence="4" key="1">
    <citation type="journal article" date="2020" name="G3 (Bethesda)">
        <title>High-Quality Assemblies for Three Invasive Social Wasps from the &lt;i&gt;Vespula&lt;/i&gt; Genus.</title>
        <authorList>
            <person name="Harrop T.W.R."/>
            <person name="Guhlin J."/>
            <person name="McLaughlin G.M."/>
            <person name="Permina E."/>
            <person name="Stockwell P."/>
            <person name="Gilligan J."/>
            <person name="Le Lec M.F."/>
            <person name="Gruber M.A.M."/>
            <person name="Quinn O."/>
            <person name="Lovegrove M."/>
            <person name="Duncan E.J."/>
            <person name="Remnant E.J."/>
            <person name="Van Eeckhoven J."/>
            <person name="Graham B."/>
            <person name="Knapp R.A."/>
            <person name="Langford K.W."/>
            <person name="Kronenberg Z."/>
            <person name="Press M.O."/>
            <person name="Eacker S.M."/>
            <person name="Wilson-Rankin E.E."/>
            <person name="Purcell J."/>
            <person name="Lester P.J."/>
            <person name="Dearden P.K."/>
        </authorList>
    </citation>
    <scope>NUCLEOTIDE SEQUENCE</scope>
    <source>
        <strain evidence="4">Linc-1</strain>
    </source>
</reference>
<dbReference type="Pfam" id="PF00567">
    <property type="entry name" value="TUDOR"/>
    <property type="match status" value="1"/>
</dbReference>
<feature type="compositionally biased region" description="Polar residues" evidence="2">
    <location>
        <begin position="38"/>
        <end position="61"/>
    </location>
</feature>
<dbReference type="SUPFAM" id="SSF63748">
    <property type="entry name" value="Tudor/PWWP/MBT"/>
    <property type="match status" value="1"/>
</dbReference>
<evidence type="ECO:0000256" key="2">
    <source>
        <dbReference type="SAM" id="MobiDB-lite"/>
    </source>
</evidence>
<dbReference type="Gene3D" id="2.40.50.90">
    <property type="match status" value="1"/>
</dbReference>
<dbReference type="PANTHER" id="PTHR22948">
    <property type="entry name" value="TUDOR DOMAIN CONTAINING PROTEIN"/>
    <property type="match status" value="1"/>
</dbReference>
<evidence type="ECO:0000313" key="5">
    <source>
        <dbReference type="Proteomes" id="UP000617340"/>
    </source>
</evidence>
<dbReference type="InterPro" id="IPR047368">
    <property type="entry name" value="KH-I_AKAP1"/>
</dbReference>
<keyword evidence="1" id="KW-0694">RNA-binding</keyword>
<dbReference type="PROSITE" id="PS50084">
    <property type="entry name" value="KH_TYPE_1"/>
    <property type="match status" value="1"/>
</dbReference>
<organism evidence="4 5">
    <name type="scientific">Vespula germanica</name>
    <name type="common">German yellow jacket</name>
    <name type="synonym">Paravespula germanica</name>
    <dbReference type="NCBI Taxonomy" id="30212"/>
    <lineage>
        <taxon>Eukaryota</taxon>
        <taxon>Metazoa</taxon>
        <taxon>Ecdysozoa</taxon>
        <taxon>Arthropoda</taxon>
        <taxon>Hexapoda</taxon>
        <taxon>Insecta</taxon>
        <taxon>Pterygota</taxon>
        <taxon>Neoptera</taxon>
        <taxon>Endopterygota</taxon>
        <taxon>Hymenoptera</taxon>
        <taxon>Apocrita</taxon>
        <taxon>Aculeata</taxon>
        <taxon>Vespoidea</taxon>
        <taxon>Vespidae</taxon>
        <taxon>Vespinae</taxon>
        <taxon>Vespula</taxon>
    </lineage>
</organism>
<dbReference type="AlphaFoldDB" id="A0A834J7D2"/>
<dbReference type="Gene3D" id="3.30.1370.10">
    <property type="entry name" value="K Homology domain, type 1"/>
    <property type="match status" value="1"/>
</dbReference>
<dbReference type="GO" id="GO:0010468">
    <property type="term" value="P:regulation of gene expression"/>
    <property type="evidence" value="ECO:0007669"/>
    <property type="project" value="UniProtKB-ARBA"/>
</dbReference>
<dbReference type="SMART" id="SM00322">
    <property type="entry name" value="KH"/>
    <property type="match status" value="1"/>
</dbReference>
<dbReference type="EMBL" id="JACSDZ010000020">
    <property type="protein sequence ID" value="KAF7382481.1"/>
    <property type="molecule type" value="Genomic_DNA"/>
</dbReference>
<dbReference type="InterPro" id="IPR035437">
    <property type="entry name" value="SNase_OB-fold_sf"/>
</dbReference>
<dbReference type="InterPro" id="IPR002999">
    <property type="entry name" value="Tudor"/>
</dbReference>
<name>A0A834J7D2_VESGE</name>
<gene>
    <name evidence="4" type="ORF">HZH68_015400</name>
</gene>
<dbReference type="SUPFAM" id="SSF54791">
    <property type="entry name" value="Eukaryotic type KH-domain (KH-domain type I)"/>
    <property type="match status" value="1"/>
</dbReference>
<accession>A0A834J7D2</accession>
<feature type="region of interest" description="Disordered" evidence="2">
    <location>
        <begin position="35"/>
        <end position="61"/>
    </location>
</feature>